<accession>A0A165EPL5</accession>
<gene>
    <name evidence="2" type="ORF">EXIGLDRAFT_697536</name>
</gene>
<dbReference type="Proteomes" id="UP000077266">
    <property type="component" value="Unassembled WGS sequence"/>
</dbReference>
<proteinExistence type="predicted"/>
<name>A0A165EPL5_EXIGL</name>
<evidence type="ECO:0000313" key="3">
    <source>
        <dbReference type="Proteomes" id="UP000077266"/>
    </source>
</evidence>
<protein>
    <submittedName>
        <fullName evidence="2">Uncharacterized protein</fullName>
    </submittedName>
</protein>
<dbReference type="EMBL" id="KV426125">
    <property type="protein sequence ID" value="KZV87420.1"/>
    <property type="molecule type" value="Genomic_DNA"/>
</dbReference>
<dbReference type="OrthoDB" id="2355984at2759"/>
<evidence type="ECO:0000256" key="1">
    <source>
        <dbReference type="SAM" id="MobiDB-lite"/>
    </source>
</evidence>
<feature type="region of interest" description="Disordered" evidence="1">
    <location>
        <begin position="65"/>
        <end position="102"/>
    </location>
</feature>
<keyword evidence="3" id="KW-1185">Reference proteome</keyword>
<feature type="compositionally biased region" description="Basic and acidic residues" evidence="1">
    <location>
        <begin position="80"/>
        <end position="97"/>
    </location>
</feature>
<organism evidence="2 3">
    <name type="scientific">Exidia glandulosa HHB12029</name>
    <dbReference type="NCBI Taxonomy" id="1314781"/>
    <lineage>
        <taxon>Eukaryota</taxon>
        <taxon>Fungi</taxon>
        <taxon>Dikarya</taxon>
        <taxon>Basidiomycota</taxon>
        <taxon>Agaricomycotina</taxon>
        <taxon>Agaricomycetes</taxon>
        <taxon>Auriculariales</taxon>
        <taxon>Exidiaceae</taxon>
        <taxon>Exidia</taxon>
    </lineage>
</organism>
<dbReference type="InParanoid" id="A0A165EPL5"/>
<reference evidence="2 3" key="1">
    <citation type="journal article" date="2016" name="Mol. Biol. Evol.">
        <title>Comparative Genomics of Early-Diverging Mushroom-Forming Fungi Provides Insights into the Origins of Lignocellulose Decay Capabilities.</title>
        <authorList>
            <person name="Nagy L.G."/>
            <person name="Riley R."/>
            <person name="Tritt A."/>
            <person name="Adam C."/>
            <person name="Daum C."/>
            <person name="Floudas D."/>
            <person name="Sun H."/>
            <person name="Yadav J.S."/>
            <person name="Pangilinan J."/>
            <person name="Larsson K.H."/>
            <person name="Matsuura K."/>
            <person name="Barry K."/>
            <person name="Labutti K."/>
            <person name="Kuo R."/>
            <person name="Ohm R.A."/>
            <person name="Bhattacharya S.S."/>
            <person name="Shirouzu T."/>
            <person name="Yoshinaga Y."/>
            <person name="Martin F.M."/>
            <person name="Grigoriev I.V."/>
            <person name="Hibbett D.S."/>
        </authorList>
    </citation>
    <scope>NUCLEOTIDE SEQUENCE [LARGE SCALE GENOMIC DNA]</scope>
    <source>
        <strain evidence="2 3">HHB12029</strain>
    </source>
</reference>
<sequence>MGTIDRSIATHKLILAIFRTGRTNFKHTAPWLKQLDDHDAACANATAAIQGGNLLPAAAAASGVPLDATGTPSTKHKRRNSDSVHSDGDSDPDDARGGRRSYNPAAAGFREALFSSGPVSPHVQKTLDARDNYTADLKQAKRDVLRGGQCPPFPYPNAVLSDNAVDFDKIFSARFSSTVDDGMQHRLADGIFIHVPVLRAKKRLEDQSDWQLCFNSWFDVVCFLYPHRRAELLSYLEYVMDLFASLHKSFHDRVILADVHMRNTIHGDSRASFFDRDRLQTCALRFISPWGAEAGNSTRADADNDEDLIRDEGDDFEEEFSTAEHSP</sequence>
<dbReference type="AlphaFoldDB" id="A0A165EPL5"/>
<evidence type="ECO:0000313" key="2">
    <source>
        <dbReference type="EMBL" id="KZV87420.1"/>
    </source>
</evidence>